<gene>
    <name evidence="1" type="ORF">U9M48_036272</name>
</gene>
<evidence type="ECO:0000313" key="2">
    <source>
        <dbReference type="Proteomes" id="UP001341281"/>
    </source>
</evidence>
<accession>A0AAQ3UH63</accession>
<name>A0AAQ3UH63_PASNO</name>
<keyword evidence="2" id="KW-1185">Reference proteome</keyword>
<evidence type="ECO:0000313" key="1">
    <source>
        <dbReference type="EMBL" id="WVZ89927.1"/>
    </source>
</evidence>
<proteinExistence type="predicted"/>
<dbReference type="Proteomes" id="UP001341281">
    <property type="component" value="Chromosome 08"/>
</dbReference>
<dbReference type="EMBL" id="CP144752">
    <property type="protein sequence ID" value="WVZ89927.1"/>
    <property type="molecule type" value="Genomic_DNA"/>
</dbReference>
<feature type="non-terminal residue" evidence="1">
    <location>
        <position position="1"/>
    </location>
</feature>
<sequence length="44" mass="4710">IEVSRIADFTNPSVGSVEDELIWLLSQAERLGVVPGGLAWSRAA</sequence>
<organism evidence="1 2">
    <name type="scientific">Paspalum notatum var. saurae</name>
    <dbReference type="NCBI Taxonomy" id="547442"/>
    <lineage>
        <taxon>Eukaryota</taxon>
        <taxon>Viridiplantae</taxon>
        <taxon>Streptophyta</taxon>
        <taxon>Embryophyta</taxon>
        <taxon>Tracheophyta</taxon>
        <taxon>Spermatophyta</taxon>
        <taxon>Magnoliopsida</taxon>
        <taxon>Liliopsida</taxon>
        <taxon>Poales</taxon>
        <taxon>Poaceae</taxon>
        <taxon>PACMAD clade</taxon>
        <taxon>Panicoideae</taxon>
        <taxon>Andropogonodae</taxon>
        <taxon>Paspaleae</taxon>
        <taxon>Paspalinae</taxon>
        <taxon>Paspalum</taxon>
    </lineage>
</organism>
<dbReference type="AlphaFoldDB" id="A0AAQ3UH63"/>
<reference evidence="1 2" key="1">
    <citation type="submission" date="2024-02" db="EMBL/GenBank/DDBJ databases">
        <title>High-quality chromosome-scale genome assembly of Pensacola bahiagrass (Paspalum notatum Flugge var. saurae).</title>
        <authorList>
            <person name="Vega J.M."/>
            <person name="Podio M."/>
            <person name="Orjuela J."/>
            <person name="Siena L.A."/>
            <person name="Pessino S.C."/>
            <person name="Combes M.C."/>
            <person name="Mariac C."/>
            <person name="Albertini E."/>
            <person name="Pupilli F."/>
            <person name="Ortiz J.P.A."/>
            <person name="Leblanc O."/>
        </authorList>
    </citation>
    <scope>NUCLEOTIDE SEQUENCE [LARGE SCALE GENOMIC DNA]</scope>
    <source>
        <strain evidence="1">R1</strain>
        <tissue evidence="1">Leaf</tissue>
    </source>
</reference>
<protein>
    <submittedName>
        <fullName evidence="1">Uncharacterized protein</fullName>
    </submittedName>
</protein>